<dbReference type="InterPro" id="IPR000572">
    <property type="entry name" value="OxRdtase_Mopterin-bd_dom"/>
</dbReference>
<organism evidence="3 4">
    <name type="scientific">Stagnihabitans tardus</name>
    <dbReference type="NCBI Taxonomy" id="2699202"/>
    <lineage>
        <taxon>Bacteria</taxon>
        <taxon>Pseudomonadati</taxon>
        <taxon>Pseudomonadota</taxon>
        <taxon>Alphaproteobacteria</taxon>
        <taxon>Rhodobacterales</taxon>
        <taxon>Paracoccaceae</taxon>
        <taxon>Stagnihabitans</taxon>
    </lineage>
</organism>
<proteinExistence type="predicted"/>
<dbReference type="AlphaFoldDB" id="A0AAE5BTZ8"/>
<feature type="domain" description="Oxidoreductase molybdopterin-binding" evidence="2">
    <location>
        <begin position="62"/>
        <end position="143"/>
    </location>
</feature>
<dbReference type="SUPFAM" id="SSF56524">
    <property type="entry name" value="Oxidoreductase molybdopterin-binding domain"/>
    <property type="match status" value="1"/>
</dbReference>
<evidence type="ECO:0000313" key="4">
    <source>
        <dbReference type="Proteomes" id="UP001193501"/>
    </source>
</evidence>
<dbReference type="RefSeq" id="WP_168776428.1">
    <property type="nucleotide sequence ID" value="NZ_JAABNR010000027.1"/>
</dbReference>
<sequence>MKSFLRAMCGGALILSLSLSARAEEVAAPKGEVLLTLSGSLEQTNVDGTLQLDQAMLEALPQTEFTTSTTWTSGTPTFKGVLLKDLIAAVGAKGGTVTLQAVNDYAVTMPLADVGPEAPLLAFLMDGETMSLRDKGPIWMVYPYDSNEKFRTEETYSRSIWQLTQIIFAD</sequence>
<keyword evidence="1" id="KW-0732">Signal</keyword>
<gene>
    <name evidence="3" type="ORF">GV832_18735</name>
</gene>
<reference evidence="3" key="1">
    <citation type="submission" date="2020-01" db="EMBL/GenBank/DDBJ databases">
        <authorList>
            <person name="Chen W.-M."/>
        </authorList>
    </citation>
    <scope>NUCLEOTIDE SEQUENCE</scope>
    <source>
        <strain evidence="3">CYK-10</strain>
    </source>
</reference>
<dbReference type="Gene3D" id="3.90.420.10">
    <property type="entry name" value="Oxidoreductase, molybdopterin-binding domain"/>
    <property type="match status" value="1"/>
</dbReference>
<accession>A0AAE5BTZ8</accession>
<comment type="caution">
    <text evidence="3">The sequence shown here is derived from an EMBL/GenBank/DDBJ whole genome shotgun (WGS) entry which is preliminary data.</text>
</comment>
<feature type="chain" id="PRO_5042142733" evidence="1">
    <location>
        <begin position="24"/>
        <end position="170"/>
    </location>
</feature>
<dbReference type="Pfam" id="PF00174">
    <property type="entry name" value="Oxidored_molyb"/>
    <property type="match status" value="1"/>
</dbReference>
<evidence type="ECO:0000313" key="3">
    <source>
        <dbReference type="EMBL" id="NBZ89630.1"/>
    </source>
</evidence>
<keyword evidence="4" id="KW-1185">Reference proteome</keyword>
<dbReference type="InterPro" id="IPR036374">
    <property type="entry name" value="OxRdtase_Mopterin-bd_sf"/>
</dbReference>
<dbReference type="EMBL" id="JAABNR010000027">
    <property type="protein sequence ID" value="NBZ89630.1"/>
    <property type="molecule type" value="Genomic_DNA"/>
</dbReference>
<feature type="signal peptide" evidence="1">
    <location>
        <begin position="1"/>
        <end position="23"/>
    </location>
</feature>
<dbReference type="Proteomes" id="UP001193501">
    <property type="component" value="Unassembled WGS sequence"/>
</dbReference>
<protein>
    <submittedName>
        <fullName evidence="3">Molybdopterin-dependent oxidoreductase</fullName>
    </submittedName>
</protein>
<name>A0AAE5BTZ8_9RHOB</name>
<evidence type="ECO:0000259" key="2">
    <source>
        <dbReference type="Pfam" id="PF00174"/>
    </source>
</evidence>
<evidence type="ECO:0000256" key="1">
    <source>
        <dbReference type="SAM" id="SignalP"/>
    </source>
</evidence>